<comment type="caution">
    <text evidence="6">The sequence shown here is derived from an EMBL/GenBank/DDBJ whole genome shotgun (WGS) entry which is preliminary data.</text>
</comment>
<evidence type="ECO:0000256" key="2">
    <source>
        <dbReference type="PIRSR" id="PIRSR038925-1"/>
    </source>
</evidence>
<dbReference type="PANTHER" id="PTHR13504:SF38">
    <property type="entry name" value="FIDO DOMAIN-CONTAINING PROTEIN"/>
    <property type="match status" value="1"/>
</dbReference>
<feature type="domain" description="Fido" evidence="5">
    <location>
        <begin position="110"/>
        <end position="262"/>
    </location>
</feature>
<dbReference type="EMBL" id="NVWI01000001">
    <property type="protein sequence ID" value="PCJ43624.1"/>
    <property type="molecule type" value="Genomic_DNA"/>
</dbReference>
<proteinExistence type="predicted"/>
<feature type="active site" evidence="3">
    <location>
        <position position="198"/>
    </location>
</feature>
<comment type="subunit">
    <text evidence="1">Homodimer.</text>
</comment>
<dbReference type="PROSITE" id="PS51459">
    <property type="entry name" value="FIDO"/>
    <property type="match status" value="1"/>
</dbReference>
<dbReference type="SUPFAM" id="SSF140931">
    <property type="entry name" value="Fic-like"/>
    <property type="match status" value="1"/>
</dbReference>
<keyword evidence="1 2" id="KW-0547">Nucleotide-binding</keyword>
<feature type="binding site" evidence="2">
    <location>
        <position position="62"/>
    </location>
    <ligand>
        <name>ATP</name>
        <dbReference type="ChEBI" id="CHEBI:30616"/>
    </ligand>
</feature>
<keyword evidence="1" id="KW-0808">Transferase</keyword>
<keyword evidence="1" id="KW-0548">Nucleotidyltransferase</keyword>
<comment type="catalytic activity">
    <reaction evidence="1">
        <text>L-tyrosyl-[protein] + ATP = O-(5'-adenylyl)-L-tyrosyl-[protein] + diphosphate</text>
        <dbReference type="Rhea" id="RHEA:54288"/>
        <dbReference type="Rhea" id="RHEA-COMP:10136"/>
        <dbReference type="Rhea" id="RHEA-COMP:13846"/>
        <dbReference type="ChEBI" id="CHEBI:30616"/>
        <dbReference type="ChEBI" id="CHEBI:33019"/>
        <dbReference type="ChEBI" id="CHEBI:46858"/>
        <dbReference type="ChEBI" id="CHEBI:83624"/>
        <dbReference type="EC" id="2.7.7.108"/>
    </reaction>
</comment>
<dbReference type="EC" id="2.7.7.108" evidence="1"/>
<evidence type="ECO:0000313" key="6">
    <source>
        <dbReference type="EMBL" id="PCJ43624.1"/>
    </source>
</evidence>
<comment type="catalytic activity">
    <reaction evidence="1">
        <text>L-threonyl-[protein] + ATP = 3-O-(5'-adenylyl)-L-threonyl-[protein] + diphosphate</text>
        <dbReference type="Rhea" id="RHEA:54292"/>
        <dbReference type="Rhea" id="RHEA-COMP:11060"/>
        <dbReference type="Rhea" id="RHEA-COMP:13847"/>
        <dbReference type="ChEBI" id="CHEBI:30013"/>
        <dbReference type="ChEBI" id="CHEBI:30616"/>
        <dbReference type="ChEBI" id="CHEBI:33019"/>
        <dbReference type="ChEBI" id="CHEBI:138113"/>
        <dbReference type="EC" id="2.7.7.108"/>
    </reaction>
</comment>
<dbReference type="InterPro" id="IPR026287">
    <property type="entry name" value="SoFic-like"/>
</dbReference>
<organism evidence="6 7">
    <name type="scientific">SAR86 cluster bacterium</name>
    <dbReference type="NCBI Taxonomy" id="2030880"/>
    <lineage>
        <taxon>Bacteria</taxon>
        <taxon>Pseudomonadati</taxon>
        <taxon>Pseudomonadota</taxon>
        <taxon>Gammaproteobacteria</taxon>
        <taxon>SAR86 cluster</taxon>
    </lineage>
</organism>
<feature type="binding site" evidence="2">
    <location>
        <position position="240"/>
    </location>
    <ligand>
        <name>ATP</name>
        <dbReference type="ChEBI" id="CHEBI:30616"/>
    </ligand>
</feature>
<accession>A0A2A5CIB9</accession>
<feature type="binding site" evidence="4">
    <location>
        <begin position="202"/>
        <end position="209"/>
    </location>
    <ligand>
        <name>ATP</name>
        <dbReference type="ChEBI" id="CHEBI:30616"/>
    </ligand>
</feature>
<dbReference type="GO" id="GO:0070733">
    <property type="term" value="F:AMPylase activity"/>
    <property type="evidence" value="ECO:0007669"/>
    <property type="project" value="UniProtKB-UniRule"/>
</dbReference>
<dbReference type="GO" id="GO:0000287">
    <property type="term" value="F:magnesium ion binding"/>
    <property type="evidence" value="ECO:0007669"/>
    <property type="project" value="UniProtKB-UniRule"/>
</dbReference>
<dbReference type="AlphaFoldDB" id="A0A2A5CIB9"/>
<dbReference type="PIRSF" id="PIRSF038925">
    <property type="entry name" value="AMP-prot_trans"/>
    <property type="match status" value="1"/>
</dbReference>
<protein>
    <recommendedName>
        <fullName evidence="1">Protein adenylyltransferase</fullName>
        <ecNumber evidence="1">2.7.7.108</ecNumber>
    </recommendedName>
    <alternativeName>
        <fullName evidence="1">AMPylator</fullName>
    </alternativeName>
</protein>
<dbReference type="PANTHER" id="PTHR13504">
    <property type="entry name" value="FIDO DOMAIN-CONTAINING PROTEIN DDB_G0283145"/>
    <property type="match status" value="1"/>
</dbReference>
<evidence type="ECO:0000256" key="3">
    <source>
        <dbReference type="PIRSR" id="PIRSR640198-1"/>
    </source>
</evidence>
<feature type="binding site" evidence="2">
    <location>
        <position position="198"/>
    </location>
    <ligand>
        <name>ATP</name>
        <dbReference type="ChEBI" id="CHEBI:30616"/>
    </ligand>
</feature>
<sequence length="366" mass="41805">MNLRYQHEFPPKNIDLGALAALIGRANASLSRYDGLLESLINPEVMLSPLVMKEAELSSRIEGTIATANEVYQQQAGEKFEPGKDADIQEILNYRSTLRNAERSLGEDPLSLHLLRQMHENLMQGVRGQDKNPGQFRETQNWIGPRGCTIKEATYVPPSPLVLKELLEQFVNFANSLDESLDPIVQAALIHAQFELIHPFDDGNGRIGRMLIPLFLVRRGSIVSPSLYISGYLEANRDEYYQCLENISGKGDWFGWIKFFLNAVVKQSENNLNLVRKVIELYDRKKREISELLHTDQAIYIVDMLFDTPVFRANKLHQRLNIQRQRAAQYIRSLKDAGIIVEIRPSSGRTPALLSFEDLWKITDRQ</sequence>
<feature type="binding site" evidence="2">
    <location>
        <begin position="203"/>
        <end position="209"/>
    </location>
    <ligand>
        <name>ATP</name>
        <dbReference type="ChEBI" id="CHEBI:30616"/>
    </ligand>
</feature>
<evidence type="ECO:0000256" key="1">
    <source>
        <dbReference type="PIRNR" id="PIRNR038925"/>
    </source>
</evidence>
<dbReference type="GO" id="GO:0005524">
    <property type="term" value="F:ATP binding"/>
    <property type="evidence" value="ECO:0007669"/>
    <property type="project" value="UniProtKB-UniRule"/>
</dbReference>
<evidence type="ECO:0000256" key="4">
    <source>
        <dbReference type="PIRSR" id="PIRSR640198-2"/>
    </source>
</evidence>
<dbReference type="Gene3D" id="1.10.3290.10">
    <property type="entry name" value="Fido-like domain"/>
    <property type="match status" value="1"/>
</dbReference>
<comment type="function">
    <text evidence="1">Adenylyltransferase that mediates the addition of adenosine 5'-monophosphate (AMP) to specific residues of target proteins.</text>
</comment>
<dbReference type="Pfam" id="PF02661">
    <property type="entry name" value="Fic"/>
    <property type="match status" value="1"/>
</dbReference>
<evidence type="ECO:0000313" key="7">
    <source>
        <dbReference type="Proteomes" id="UP000228987"/>
    </source>
</evidence>
<evidence type="ECO:0000259" key="5">
    <source>
        <dbReference type="PROSITE" id="PS51459"/>
    </source>
</evidence>
<reference evidence="7" key="1">
    <citation type="submission" date="2017-08" db="EMBL/GenBank/DDBJ databases">
        <title>A dynamic microbial community with high functional redundancy inhabits the cold, oxic subseafloor aquifer.</title>
        <authorList>
            <person name="Tully B.J."/>
            <person name="Wheat C.G."/>
            <person name="Glazer B.T."/>
            <person name="Huber J.A."/>
        </authorList>
    </citation>
    <scope>NUCLEOTIDE SEQUENCE [LARGE SCALE GENOMIC DNA]</scope>
</reference>
<dbReference type="GO" id="GO:0042803">
    <property type="term" value="F:protein homodimerization activity"/>
    <property type="evidence" value="ECO:0007669"/>
    <property type="project" value="UniProtKB-UniRule"/>
</dbReference>
<dbReference type="InterPro" id="IPR003812">
    <property type="entry name" value="Fido"/>
</dbReference>
<dbReference type="Pfam" id="PF13784">
    <property type="entry name" value="Fic_N"/>
    <property type="match status" value="1"/>
</dbReference>
<feature type="binding site" evidence="4">
    <location>
        <begin position="240"/>
        <end position="241"/>
    </location>
    <ligand>
        <name>ATP</name>
        <dbReference type="ChEBI" id="CHEBI:30616"/>
    </ligand>
</feature>
<dbReference type="Proteomes" id="UP000228987">
    <property type="component" value="Unassembled WGS sequence"/>
</dbReference>
<dbReference type="InterPro" id="IPR025758">
    <property type="entry name" value="Fic/DOC_N"/>
</dbReference>
<gene>
    <name evidence="6" type="ORF">COA71_01765</name>
</gene>
<dbReference type="InterPro" id="IPR036597">
    <property type="entry name" value="Fido-like_dom_sf"/>
</dbReference>
<dbReference type="InterPro" id="IPR040198">
    <property type="entry name" value="Fido_containing"/>
</dbReference>
<name>A0A2A5CIB9_9GAMM</name>
<keyword evidence="1 2" id="KW-0067">ATP-binding</keyword>